<reference evidence="1 2" key="1">
    <citation type="submission" date="2023-07" db="EMBL/GenBank/DDBJ databases">
        <title>Genomic Encyclopedia of Type Strains, Phase IV (KMG-IV): sequencing the most valuable type-strain genomes for metagenomic binning, comparative biology and taxonomic classification.</title>
        <authorList>
            <person name="Goeker M."/>
        </authorList>
    </citation>
    <scope>NUCLEOTIDE SEQUENCE [LARGE SCALE GENOMIC DNA]</scope>
    <source>
        <strain evidence="1 2">B1-1</strain>
    </source>
</reference>
<dbReference type="Proteomes" id="UP001223743">
    <property type="component" value="Unassembled WGS sequence"/>
</dbReference>
<accession>A0ABU0M1E9</accession>
<dbReference type="EMBL" id="JAUSWJ010000001">
    <property type="protein sequence ID" value="MDQ0514780.1"/>
    <property type="molecule type" value="Genomic_DNA"/>
</dbReference>
<gene>
    <name evidence="1" type="ORF">QO015_000393</name>
</gene>
<proteinExistence type="predicted"/>
<evidence type="ECO:0000313" key="2">
    <source>
        <dbReference type="Proteomes" id="UP001223743"/>
    </source>
</evidence>
<protein>
    <submittedName>
        <fullName evidence="1">Uncharacterized protein</fullName>
    </submittedName>
</protein>
<name>A0ABU0M1E9_9HYPH</name>
<evidence type="ECO:0000313" key="1">
    <source>
        <dbReference type="EMBL" id="MDQ0514780.1"/>
    </source>
</evidence>
<sequence length="89" mass="9162">MCGLCGSFTDLSWSAVPTLAARPALGRAQLAEAASKMAAGSGVRVTAWGLGFRVTGPTGRTELVADLAQLWAAVDRLGRAPPDPLEARP</sequence>
<dbReference type="RefSeq" id="WP_266281801.1">
    <property type="nucleotide sequence ID" value="NZ_JAPKNF010000001.1"/>
</dbReference>
<organism evidence="1 2">
    <name type="scientific">Kaistia geumhonensis</name>
    <dbReference type="NCBI Taxonomy" id="410839"/>
    <lineage>
        <taxon>Bacteria</taxon>
        <taxon>Pseudomonadati</taxon>
        <taxon>Pseudomonadota</taxon>
        <taxon>Alphaproteobacteria</taxon>
        <taxon>Hyphomicrobiales</taxon>
        <taxon>Kaistiaceae</taxon>
        <taxon>Kaistia</taxon>
    </lineage>
</organism>
<keyword evidence="2" id="KW-1185">Reference proteome</keyword>
<comment type="caution">
    <text evidence="1">The sequence shown here is derived from an EMBL/GenBank/DDBJ whole genome shotgun (WGS) entry which is preliminary data.</text>
</comment>